<accession>A0A1F7X2W5</accession>
<comment type="caution">
    <text evidence="1">The sequence shown here is derived from an EMBL/GenBank/DDBJ whole genome shotgun (WGS) entry which is preliminary data.</text>
</comment>
<evidence type="ECO:0000313" key="1">
    <source>
        <dbReference type="EMBL" id="OGM08718.1"/>
    </source>
</evidence>
<dbReference type="Proteomes" id="UP000179219">
    <property type="component" value="Unassembled WGS sequence"/>
</dbReference>
<sequence>MEPYDLEIGPIKSTFDHLFASIGLYFQSAPVVPIGSITETSLSNFSQEQLQTSLNASLKHYGFADLPSSIRIITQVDSQISGIHRSDNITIYEERIMDGSHRTFNFYSTYGPENLKVSYYWLNIKKDGEQTQGILTMDDRWYLRISTKNHVYYLRIEKEIPRW</sequence>
<name>A0A1F7X2W5_9BACT</name>
<dbReference type="EMBL" id="MGFP01000041">
    <property type="protein sequence ID" value="OGM08718.1"/>
    <property type="molecule type" value="Genomic_DNA"/>
</dbReference>
<gene>
    <name evidence="1" type="ORF">A2159_02345</name>
</gene>
<proteinExistence type="predicted"/>
<dbReference type="AlphaFoldDB" id="A0A1F7X2W5"/>
<reference evidence="1 2" key="1">
    <citation type="journal article" date="2016" name="Nat. Commun.">
        <title>Thousands of microbial genomes shed light on interconnected biogeochemical processes in an aquifer system.</title>
        <authorList>
            <person name="Anantharaman K."/>
            <person name="Brown C.T."/>
            <person name="Hug L.A."/>
            <person name="Sharon I."/>
            <person name="Castelle C.J."/>
            <person name="Probst A.J."/>
            <person name="Thomas B.C."/>
            <person name="Singh A."/>
            <person name="Wilkins M.J."/>
            <person name="Karaoz U."/>
            <person name="Brodie E.L."/>
            <person name="Williams K.H."/>
            <person name="Hubbard S.S."/>
            <person name="Banfield J.F."/>
        </authorList>
    </citation>
    <scope>NUCLEOTIDE SEQUENCE [LARGE SCALE GENOMIC DNA]</scope>
</reference>
<organism evidence="1 2">
    <name type="scientific">Candidatus Woesebacteria bacterium RBG_13_34_9</name>
    <dbReference type="NCBI Taxonomy" id="1802477"/>
    <lineage>
        <taxon>Bacteria</taxon>
        <taxon>Candidatus Woeseibacteriota</taxon>
    </lineage>
</organism>
<evidence type="ECO:0000313" key="2">
    <source>
        <dbReference type="Proteomes" id="UP000179219"/>
    </source>
</evidence>
<protein>
    <submittedName>
        <fullName evidence="1">Uncharacterized protein</fullName>
    </submittedName>
</protein>